<feature type="region of interest" description="Disordered" evidence="1">
    <location>
        <begin position="1"/>
        <end position="37"/>
    </location>
</feature>
<dbReference type="EMBL" id="JAUJYN010000010">
    <property type="protein sequence ID" value="KAK1261405.1"/>
    <property type="molecule type" value="Genomic_DNA"/>
</dbReference>
<dbReference type="AlphaFoldDB" id="A0AAV9AB00"/>
<organism evidence="2 3">
    <name type="scientific">Acorus gramineus</name>
    <name type="common">Dwarf sweet flag</name>
    <dbReference type="NCBI Taxonomy" id="55184"/>
    <lineage>
        <taxon>Eukaryota</taxon>
        <taxon>Viridiplantae</taxon>
        <taxon>Streptophyta</taxon>
        <taxon>Embryophyta</taxon>
        <taxon>Tracheophyta</taxon>
        <taxon>Spermatophyta</taxon>
        <taxon>Magnoliopsida</taxon>
        <taxon>Liliopsida</taxon>
        <taxon>Acoraceae</taxon>
        <taxon>Acorus</taxon>
    </lineage>
</organism>
<keyword evidence="3" id="KW-1185">Reference proteome</keyword>
<evidence type="ECO:0000256" key="1">
    <source>
        <dbReference type="SAM" id="MobiDB-lite"/>
    </source>
</evidence>
<accession>A0AAV9AB00</accession>
<protein>
    <submittedName>
        <fullName evidence="2">Uncharacterized protein</fullName>
    </submittedName>
</protein>
<evidence type="ECO:0000313" key="3">
    <source>
        <dbReference type="Proteomes" id="UP001179952"/>
    </source>
</evidence>
<proteinExistence type="predicted"/>
<gene>
    <name evidence="2" type="ORF">QJS04_geneDACA001087</name>
</gene>
<sequence length="50" mass="5500">MGSIITDEEKSDADGKPPTLRHRNTLPSHLKLQLPPQSAAMAVEDFEMVP</sequence>
<reference evidence="2" key="1">
    <citation type="journal article" date="2023" name="Nat. Commun.">
        <title>Diploid and tetraploid genomes of Acorus and the evolution of monocots.</title>
        <authorList>
            <person name="Ma L."/>
            <person name="Liu K.W."/>
            <person name="Li Z."/>
            <person name="Hsiao Y.Y."/>
            <person name="Qi Y."/>
            <person name="Fu T."/>
            <person name="Tang G.D."/>
            <person name="Zhang D."/>
            <person name="Sun W.H."/>
            <person name="Liu D.K."/>
            <person name="Li Y."/>
            <person name="Chen G.Z."/>
            <person name="Liu X.D."/>
            <person name="Liao X.Y."/>
            <person name="Jiang Y.T."/>
            <person name="Yu X."/>
            <person name="Hao Y."/>
            <person name="Huang J."/>
            <person name="Zhao X.W."/>
            <person name="Ke S."/>
            <person name="Chen Y.Y."/>
            <person name="Wu W.L."/>
            <person name="Hsu J.L."/>
            <person name="Lin Y.F."/>
            <person name="Huang M.D."/>
            <person name="Li C.Y."/>
            <person name="Huang L."/>
            <person name="Wang Z.W."/>
            <person name="Zhao X."/>
            <person name="Zhong W.Y."/>
            <person name="Peng D.H."/>
            <person name="Ahmad S."/>
            <person name="Lan S."/>
            <person name="Zhang J.S."/>
            <person name="Tsai W.C."/>
            <person name="Van de Peer Y."/>
            <person name="Liu Z.J."/>
        </authorList>
    </citation>
    <scope>NUCLEOTIDE SEQUENCE</scope>
    <source>
        <strain evidence="2">SCP</strain>
    </source>
</reference>
<reference evidence="2" key="2">
    <citation type="submission" date="2023-06" db="EMBL/GenBank/DDBJ databases">
        <authorList>
            <person name="Ma L."/>
            <person name="Liu K.-W."/>
            <person name="Li Z."/>
            <person name="Hsiao Y.-Y."/>
            <person name="Qi Y."/>
            <person name="Fu T."/>
            <person name="Tang G."/>
            <person name="Zhang D."/>
            <person name="Sun W.-H."/>
            <person name="Liu D.-K."/>
            <person name="Li Y."/>
            <person name="Chen G.-Z."/>
            <person name="Liu X.-D."/>
            <person name="Liao X.-Y."/>
            <person name="Jiang Y.-T."/>
            <person name="Yu X."/>
            <person name="Hao Y."/>
            <person name="Huang J."/>
            <person name="Zhao X.-W."/>
            <person name="Ke S."/>
            <person name="Chen Y.-Y."/>
            <person name="Wu W.-L."/>
            <person name="Hsu J.-L."/>
            <person name="Lin Y.-F."/>
            <person name="Huang M.-D."/>
            <person name="Li C.-Y."/>
            <person name="Huang L."/>
            <person name="Wang Z.-W."/>
            <person name="Zhao X."/>
            <person name="Zhong W.-Y."/>
            <person name="Peng D.-H."/>
            <person name="Ahmad S."/>
            <person name="Lan S."/>
            <person name="Zhang J.-S."/>
            <person name="Tsai W.-C."/>
            <person name="Van De Peer Y."/>
            <person name="Liu Z.-J."/>
        </authorList>
    </citation>
    <scope>NUCLEOTIDE SEQUENCE</scope>
    <source>
        <strain evidence="2">SCP</strain>
        <tissue evidence="2">Leaves</tissue>
    </source>
</reference>
<dbReference type="Proteomes" id="UP001179952">
    <property type="component" value="Unassembled WGS sequence"/>
</dbReference>
<comment type="caution">
    <text evidence="2">The sequence shown here is derived from an EMBL/GenBank/DDBJ whole genome shotgun (WGS) entry which is preliminary data.</text>
</comment>
<evidence type="ECO:0000313" key="2">
    <source>
        <dbReference type="EMBL" id="KAK1261405.1"/>
    </source>
</evidence>
<name>A0AAV9AB00_ACOGR</name>